<evidence type="ECO:0000313" key="2">
    <source>
        <dbReference type="EMBL" id="PQJ88982.1"/>
    </source>
</evidence>
<dbReference type="AlphaFoldDB" id="A0A2S7XCV2"/>
<reference evidence="2 3" key="1">
    <citation type="submission" date="2016-12" db="EMBL/GenBank/DDBJ databases">
        <title>Diversity of luminous bacteria.</title>
        <authorList>
            <person name="Yoshizawa S."/>
            <person name="Kogure K."/>
        </authorList>
    </citation>
    <scope>NUCLEOTIDE SEQUENCE [LARGE SCALE GENOMIC DNA]</scope>
    <source>
        <strain evidence="2 3">ATCC 33715</strain>
    </source>
</reference>
<dbReference type="EMBL" id="MSCO01000001">
    <property type="protein sequence ID" value="PQJ88982.1"/>
    <property type="molecule type" value="Genomic_DNA"/>
</dbReference>
<accession>A0A2S7XCV2</accession>
<dbReference type="OrthoDB" id="5897571at2"/>
<keyword evidence="1" id="KW-0732">Signal</keyword>
<feature type="chain" id="PRO_5015683220" evidence="1">
    <location>
        <begin position="21"/>
        <end position="847"/>
    </location>
</feature>
<protein>
    <submittedName>
        <fullName evidence="2">Uncharacterized protein</fullName>
    </submittedName>
</protein>
<name>A0A2S7XCV2_9GAMM</name>
<dbReference type="Proteomes" id="UP000239263">
    <property type="component" value="Unassembled WGS sequence"/>
</dbReference>
<evidence type="ECO:0000313" key="3">
    <source>
        <dbReference type="Proteomes" id="UP000239263"/>
    </source>
</evidence>
<dbReference type="PROSITE" id="PS51257">
    <property type="entry name" value="PROKAR_LIPOPROTEIN"/>
    <property type="match status" value="1"/>
</dbReference>
<dbReference type="RefSeq" id="WP_105054550.1">
    <property type="nucleotide sequence ID" value="NZ_CAWNRT010000001.1"/>
</dbReference>
<organism evidence="2 3">
    <name type="scientific">Aliivibrio sifiae</name>
    <dbReference type="NCBI Taxonomy" id="566293"/>
    <lineage>
        <taxon>Bacteria</taxon>
        <taxon>Pseudomonadati</taxon>
        <taxon>Pseudomonadota</taxon>
        <taxon>Gammaproteobacteria</taxon>
        <taxon>Vibrionales</taxon>
        <taxon>Vibrionaceae</taxon>
        <taxon>Aliivibrio</taxon>
    </lineage>
</organism>
<comment type="caution">
    <text evidence="2">The sequence shown here is derived from an EMBL/GenBank/DDBJ whole genome shotgun (WGS) entry which is preliminary data.</text>
</comment>
<proteinExistence type="predicted"/>
<evidence type="ECO:0000256" key="1">
    <source>
        <dbReference type="SAM" id="SignalP"/>
    </source>
</evidence>
<feature type="signal peptide" evidence="1">
    <location>
        <begin position="1"/>
        <end position="20"/>
    </location>
</feature>
<sequence length="847" mass="92446">MNFPKTLLASVIALSLSACGGDSSSDNDATTPNETNITHVGKAADGYLQYANVCLDLNNNKSCDNEEPSAATDENGSFSLDVTQEQLDLHHLLVEVIANQTIDSDAPGVLLTKGYSLTAPGGSDFVSPISTFIQNQIEKGNSVEEAIQFVQAQLGTDLDITKDYIAEKQNTSLSDAEKAEFEKLHRVAQVTATILADKLDELKDSAAQNGISDKDLINVITEEVSNAASNIASSIQSSGDAFDVNNVASNVKNDHIEITSDNLQDKIDVNNADRDSKDASVAALAENGGLLWLGSETGNSPRLEYGVITMDRDNDVSEEIYFSNADFDGFDLQVSDSSVNLQRALVADGWVTADDTIVTIESRPDGTETLVTATRDLSLKASMKKVDVSGLNVKKILAKTADDAVWTSLYADTLDFPQSTYAYNLKIQPEIESYFTFNEGNWCTEEQKEERGGMCNSVAVETGVGPGAPATALEQIFKDVADGDVNATAIMAGISNGGILAEIVAGGVVNFYTWDYMNPVSDVVAIGHWEDMNSYGKVIRKVTAPEALMNRDDITWNNFNREDGTLYLTVVEGFVRVAGEVSLELEEEYVFGANTLQFLKDNLPKALTFNACLASLEDASYVLESGHTITYSAQKSVAWVNDGALTEYIETKEYMGNDFSWATAYNNVYDMPAWVAATNESLEKTRFKSHDADFTLLSMEDFYYDADYYYGAEGLNADGYFGGWGSLTATLPVKKSSSSKLLNYVYANSYEKVSLASIKNLNLNGGSFNELERNIISYSETFEGKESITVEAGTFDACRVTEKVFVGDLVDVNTRWYINRGYIKQEMAAPSWAPIYNREALYIPLLD</sequence>
<gene>
    <name evidence="2" type="ORF">BTO22_05020</name>
</gene>